<dbReference type="AlphaFoldDB" id="A0A835GIX0"/>
<organism evidence="1 2">
    <name type="scientific">Spodoptera exigua</name>
    <name type="common">Beet armyworm</name>
    <name type="synonym">Noctua fulgens</name>
    <dbReference type="NCBI Taxonomy" id="7107"/>
    <lineage>
        <taxon>Eukaryota</taxon>
        <taxon>Metazoa</taxon>
        <taxon>Ecdysozoa</taxon>
        <taxon>Arthropoda</taxon>
        <taxon>Hexapoda</taxon>
        <taxon>Insecta</taxon>
        <taxon>Pterygota</taxon>
        <taxon>Neoptera</taxon>
        <taxon>Endopterygota</taxon>
        <taxon>Lepidoptera</taxon>
        <taxon>Glossata</taxon>
        <taxon>Ditrysia</taxon>
        <taxon>Noctuoidea</taxon>
        <taxon>Noctuidae</taxon>
        <taxon>Amphipyrinae</taxon>
        <taxon>Spodoptera</taxon>
    </lineage>
</organism>
<comment type="caution">
    <text evidence="1">The sequence shown here is derived from an EMBL/GenBank/DDBJ whole genome shotgun (WGS) entry which is preliminary data.</text>
</comment>
<dbReference type="EMBL" id="JACKWZ010000051">
    <property type="protein sequence ID" value="KAF9418724.1"/>
    <property type="molecule type" value="Genomic_DNA"/>
</dbReference>
<sequence>MEVSHKIIGGYDCVKGAISGKKGRGVTINRHRKRIRAPGCIPGTDLCNLHPPARQSTPALMNVLCDLISFGSKHGLGFNS</sequence>
<proteinExistence type="predicted"/>
<accession>A0A835GIX0</accession>
<protein>
    <submittedName>
        <fullName evidence="1">Uncharacterized protein</fullName>
    </submittedName>
</protein>
<reference evidence="1" key="1">
    <citation type="submission" date="2020-08" db="EMBL/GenBank/DDBJ databases">
        <title>Spodoptera exigua strain:BAW_Kor-Di-RS1 Genome sequencing and assembly.</title>
        <authorList>
            <person name="Kim J."/>
            <person name="Nam H.Y."/>
            <person name="Kwon M."/>
            <person name="Choi J.H."/>
            <person name="Cho S.R."/>
            <person name="Kim G.-H."/>
        </authorList>
    </citation>
    <scope>NUCLEOTIDE SEQUENCE</scope>
    <source>
        <strain evidence="1">BAW_Kor-Di-RS1</strain>
        <tissue evidence="1">Whole-body</tissue>
    </source>
</reference>
<gene>
    <name evidence="1" type="ORF">HW555_004552</name>
</gene>
<name>A0A835GIX0_SPOEX</name>
<dbReference type="Proteomes" id="UP000648187">
    <property type="component" value="Unassembled WGS sequence"/>
</dbReference>
<keyword evidence="2" id="KW-1185">Reference proteome</keyword>
<evidence type="ECO:0000313" key="2">
    <source>
        <dbReference type="Proteomes" id="UP000648187"/>
    </source>
</evidence>
<evidence type="ECO:0000313" key="1">
    <source>
        <dbReference type="EMBL" id="KAF9418724.1"/>
    </source>
</evidence>